<dbReference type="Gene3D" id="2.30.30.40">
    <property type="entry name" value="SH3 Domains"/>
    <property type="match status" value="1"/>
</dbReference>
<dbReference type="Gene3D" id="3.30.505.10">
    <property type="entry name" value="SH2 domain"/>
    <property type="match status" value="2"/>
</dbReference>
<dbReference type="PRINTS" id="PR00401">
    <property type="entry name" value="SH2DOMAIN"/>
</dbReference>
<dbReference type="SMART" id="SM00148">
    <property type="entry name" value="PLCXc"/>
    <property type="match status" value="1"/>
</dbReference>
<evidence type="ECO:0000256" key="14">
    <source>
        <dbReference type="SAM" id="MobiDB-lite"/>
    </source>
</evidence>
<dbReference type="InterPro" id="IPR011993">
    <property type="entry name" value="PH-like_dom_sf"/>
</dbReference>
<dbReference type="PANTHER" id="PTHR10336:SF159">
    <property type="entry name" value="1-PHOSPHATIDYLINOSITOL 4,5-BISPHOSPHATE PHOSPHODIESTERASE GAMMA"/>
    <property type="match status" value="1"/>
</dbReference>
<evidence type="ECO:0000256" key="9">
    <source>
        <dbReference type="ARBA" id="ARBA00023098"/>
    </source>
</evidence>
<evidence type="ECO:0000256" key="3">
    <source>
        <dbReference type="ARBA" id="ARBA00022443"/>
    </source>
</evidence>
<dbReference type="SMART" id="SM00326">
    <property type="entry name" value="SH3"/>
    <property type="match status" value="1"/>
</dbReference>
<keyword evidence="6" id="KW-0106">Calcium</keyword>
<evidence type="ECO:0000256" key="7">
    <source>
        <dbReference type="ARBA" id="ARBA00022963"/>
    </source>
</evidence>
<keyword evidence="7 13" id="KW-0442">Lipid degradation</keyword>
<dbReference type="SUPFAM" id="SSF49562">
    <property type="entry name" value="C2 domain (Calcium/lipid-binding domain, CaLB)"/>
    <property type="match status" value="1"/>
</dbReference>
<dbReference type="InterPro" id="IPR036028">
    <property type="entry name" value="SH3-like_dom_sf"/>
</dbReference>
<comment type="cofactor">
    <cofactor evidence="1">
        <name>Ca(2+)</name>
        <dbReference type="ChEBI" id="CHEBI:29108"/>
    </cofactor>
</comment>
<feature type="compositionally biased region" description="Low complexity" evidence="14">
    <location>
        <begin position="1353"/>
        <end position="1368"/>
    </location>
</feature>
<dbReference type="GO" id="GO:0048015">
    <property type="term" value="P:phosphatidylinositol-mediated signaling"/>
    <property type="evidence" value="ECO:0007669"/>
    <property type="project" value="TreeGrafter"/>
</dbReference>
<dbReference type="PANTHER" id="PTHR10336">
    <property type="entry name" value="PHOSPHOINOSITIDE-SPECIFIC PHOSPHOLIPASE C FAMILY PROTEIN"/>
    <property type="match status" value="1"/>
</dbReference>
<feature type="region of interest" description="Disordered" evidence="14">
    <location>
        <begin position="1341"/>
        <end position="1388"/>
    </location>
</feature>
<dbReference type="CDD" id="cd00275">
    <property type="entry name" value="C2_PLC_like"/>
    <property type="match status" value="1"/>
</dbReference>
<dbReference type="EC" id="3.1.4.11" evidence="2 13"/>
<dbReference type="PROSITE" id="PS50008">
    <property type="entry name" value="PIPLC_Y_DOMAIN"/>
    <property type="match status" value="1"/>
</dbReference>
<keyword evidence="9 13" id="KW-0443">Lipid metabolism</keyword>
<dbReference type="InterPro" id="IPR000980">
    <property type="entry name" value="SH2"/>
</dbReference>
<evidence type="ECO:0000256" key="12">
    <source>
        <dbReference type="PROSITE-ProRule" id="PRU00192"/>
    </source>
</evidence>
<dbReference type="GO" id="GO:0016042">
    <property type="term" value="P:lipid catabolic process"/>
    <property type="evidence" value="ECO:0007669"/>
    <property type="project" value="UniProtKB-KW"/>
</dbReference>
<dbReference type="InterPro" id="IPR001192">
    <property type="entry name" value="PI-PLC_fam"/>
</dbReference>
<keyword evidence="8 11" id="KW-0727">SH2 domain</keyword>
<dbReference type="Pfam" id="PF00388">
    <property type="entry name" value="PI-PLC-X"/>
    <property type="match status" value="1"/>
</dbReference>
<evidence type="ECO:0000259" key="18">
    <source>
        <dbReference type="PROSITE" id="PS50008"/>
    </source>
</evidence>
<comment type="caution">
    <text evidence="19">The sequence shown here is derived from an EMBL/GenBank/DDBJ whole genome shotgun (WGS) entry which is preliminary data.</text>
</comment>
<evidence type="ECO:0000259" key="16">
    <source>
        <dbReference type="PROSITE" id="PS50002"/>
    </source>
</evidence>
<evidence type="ECO:0000256" key="8">
    <source>
        <dbReference type="ARBA" id="ARBA00022999"/>
    </source>
</evidence>
<evidence type="ECO:0000259" key="17">
    <source>
        <dbReference type="PROSITE" id="PS50004"/>
    </source>
</evidence>
<evidence type="ECO:0000256" key="11">
    <source>
        <dbReference type="PROSITE-ProRule" id="PRU00191"/>
    </source>
</evidence>
<evidence type="ECO:0000256" key="1">
    <source>
        <dbReference type="ARBA" id="ARBA00001913"/>
    </source>
</evidence>
<dbReference type="SUPFAM" id="SSF50044">
    <property type="entry name" value="SH3-domain"/>
    <property type="match status" value="1"/>
</dbReference>
<dbReference type="InterPro" id="IPR035892">
    <property type="entry name" value="C2_domain_sf"/>
</dbReference>
<feature type="domain" description="SH2" evidence="15">
    <location>
        <begin position="742"/>
        <end position="831"/>
    </location>
</feature>
<dbReference type="Pfam" id="PF00168">
    <property type="entry name" value="C2"/>
    <property type="match status" value="1"/>
</dbReference>
<dbReference type="STRING" id="34508.A0A4U8US99"/>
<keyword evidence="20" id="KW-1185">Reference proteome</keyword>
<comment type="catalytic activity">
    <reaction evidence="13">
        <text>a 1,2-diacyl-sn-glycero-3-phospho-(1D-myo-inositol-4,5-bisphosphate) + H2O = 1D-myo-inositol 1,4,5-trisphosphate + a 1,2-diacyl-sn-glycerol + H(+)</text>
        <dbReference type="Rhea" id="RHEA:33179"/>
        <dbReference type="ChEBI" id="CHEBI:15377"/>
        <dbReference type="ChEBI" id="CHEBI:15378"/>
        <dbReference type="ChEBI" id="CHEBI:17815"/>
        <dbReference type="ChEBI" id="CHEBI:58456"/>
        <dbReference type="ChEBI" id="CHEBI:203600"/>
        <dbReference type="EC" id="3.1.4.11"/>
    </reaction>
</comment>
<dbReference type="Gene3D" id="1.10.238.10">
    <property type="entry name" value="EF-hand"/>
    <property type="match status" value="1"/>
</dbReference>
<dbReference type="InterPro" id="IPR057061">
    <property type="entry name" value="PLCG_EF-hand_2"/>
</dbReference>
<feature type="domain" description="PI-PLC Y-box" evidence="18">
    <location>
        <begin position="1000"/>
        <end position="1110"/>
    </location>
</feature>
<proteinExistence type="predicted"/>
<reference evidence="19 20" key="1">
    <citation type="journal article" date="2015" name="Genome Biol.">
        <title>Comparative genomics of Steinernema reveals deeply conserved gene regulatory networks.</title>
        <authorList>
            <person name="Dillman A.R."/>
            <person name="Macchietto M."/>
            <person name="Porter C.F."/>
            <person name="Rogers A."/>
            <person name="Williams B."/>
            <person name="Antoshechkin I."/>
            <person name="Lee M.M."/>
            <person name="Goodwin Z."/>
            <person name="Lu X."/>
            <person name="Lewis E.E."/>
            <person name="Goodrich-Blair H."/>
            <person name="Stock S.P."/>
            <person name="Adams B.J."/>
            <person name="Sternberg P.W."/>
            <person name="Mortazavi A."/>
        </authorList>
    </citation>
    <scope>NUCLEOTIDE SEQUENCE [LARGE SCALE GENOMIC DNA]</scope>
    <source>
        <strain evidence="19 20">ALL</strain>
    </source>
</reference>
<keyword evidence="5 13" id="KW-0378">Hydrolase</keyword>
<name>A0A4U8US99_STECR</name>
<dbReference type="InterPro" id="IPR000008">
    <property type="entry name" value="C2_dom"/>
</dbReference>
<feature type="region of interest" description="Disordered" evidence="14">
    <location>
        <begin position="462"/>
        <end position="514"/>
    </location>
</feature>
<dbReference type="PROSITE" id="PS50002">
    <property type="entry name" value="SH3"/>
    <property type="match status" value="1"/>
</dbReference>
<accession>A0A4U8US99</accession>
<dbReference type="InterPro" id="IPR000909">
    <property type="entry name" value="PLipase_C_PInositol-sp_X_dom"/>
</dbReference>
<dbReference type="PROSITE" id="PS50004">
    <property type="entry name" value="C2"/>
    <property type="match status" value="1"/>
</dbReference>
<keyword evidence="4" id="KW-0677">Repeat</keyword>
<feature type="compositionally biased region" description="Basic and acidic residues" evidence="14">
    <location>
        <begin position="1343"/>
        <end position="1352"/>
    </location>
</feature>
<dbReference type="Pfam" id="PF23329">
    <property type="entry name" value="EF_HAND_1_PLCG"/>
    <property type="match status" value="1"/>
</dbReference>
<dbReference type="GO" id="GO:0010634">
    <property type="term" value="P:positive regulation of epithelial cell migration"/>
    <property type="evidence" value="ECO:0007669"/>
    <property type="project" value="TreeGrafter"/>
</dbReference>
<dbReference type="SMART" id="SM00149">
    <property type="entry name" value="PLCYc"/>
    <property type="match status" value="1"/>
</dbReference>
<keyword evidence="10" id="KW-0807">Transducer</keyword>
<dbReference type="GO" id="GO:0004435">
    <property type="term" value="F:phosphatidylinositol-4,5-bisphosphate phospholipase C activity"/>
    <property type="evidence" value="ECO:0007669"/>
    <property type="project" value="UniProtKB-EC"/>
</dbReference>
<evidence type="ECO:0000259" key="15">
    <source>
        <dbReference type="PROSITE" id="PS50001"/>
    </source>
</evidence>
<feature type="domain" description="SH3" evidence="16">
    <location>
        <begin position="859"/>
        <end position="917"/>
    </location>
</feature>
<feature type="domain" description="C2" evidence="17">
    <location>
        <begin position="1105"/>
        <end position="1229"/>
    </location>
</feature>
<protein>
    <recommendedName>
        <fullName evidence="2 13">Phosphoinositide phospholipase C</fullName>
        <ecNumber evidence="2 13">3.1.4.11</ecNumber>
    </recommendedName>
</protein>
<dbReference type="SUPFAM" id="SSF51695">
    <property type="entry name" value="PLC-like phosphodiesterases"/>
    <property type="match status" value="2"/>
</dbReference>
<evidence type="ECO:0000256" key="10">
    <source>
        <dbReference type="ARBA" id="ARBA00023224"/>
    </source>
</evidence>
<dbReference type="Gene3D" id="2.60.40.150">
    <property type="entry name" value="C2 domain"/>
    <property type="match status" value="1"/>
</dbReference>
<dbReference type="PRINTS" id="PR00390">
    <property type="entry name" value="PHPHLIPASEC"/>
</dbReference>
<feature type="domain" description="SH2" evidence="15">
    <location>
        <begin position="631"/>
        <end position="731"/>
    </location>
</feature>
<dbReference type="InterPro" id="IPR011992">
    <property type="entry name" value="EF-hand-dom_pair"/>
</dbReference>
<dbReference type="Pfam" id="PF23583">
    <property type="entry name" value="EF_HAND_2_PLCG"/>
    <property type="match status" value="1"/>
</dbReference>
<evidence type="ECO:0000256" key="4">
    <source>
        <dbReference type="ARBA" id="ARBA00022737"/>
    </source>
</evidence>
<dbReference type="FunFam" id="3.30.505.10:FF:000011">
    <property type="entry name" value="1-phosphatidylinositol 4,5-bisphosphate phosphodiesterase gamma"/>
    <property type="match status" value="1"/>
</dbReference>
<sequence>MDLEKRLAFLEKGHKVCKLQLLKRWEPTHKKLTLNRANKQIMLSKIDANSSSTGSLSCSRSKTLDIRLIKEVHTLAFILHTMKINDKWTKDKEIRTFPPNQILVIYYGSQFIPNYWIFFFEKPEICRWWSQGIEHLIMENASESSVLSAHLWVRRQFCALMNPLTGRVGIKHLKPFVQSSLQYKLQSKQLLDFAEEEIDIEKFLVIYSMLTHVPSIFIDRFPAFSDDGRIVSFQNFMRFLKECQKEEKPEPRSVCEMVRRYLRDIDPSRDSSSPFFTILEFCNYLFSRENSIFDPRHLEVIQDMTRPLSHYWIASSHNTYLTGDQLRSESSLDAYARALLSGCRCIELLTVTVEFKVFVQAHPRRRSKKAISYAFFPLTNLAAAAYAQLVVTLAADGVANIAAAAAAGIRGSWPGTTHEDAAVATGLLGWPEEEQWRIQRHRHLPRLHDDFETEFKGCTLHDPPLRLHQQPLSSDPLDRGQLLSPSTTSARPGSDLGDLLLTNPVNRDESELPSPEAMKRKIILKHKKLPLDGEVTSTFNHAEEDQETDVLARECVKRSILMWRDSVTQEWNRHVVVLTSDRMYITIELVEDDNLEAFLNRDDAVSQMGDDEDEGPLFDIRPEEMHVTEEWFHGKTDSNKAKERLLTSCPEKENGTFLVRESSTFIGDYSLSFIFDGSVHHCRIRSKIQDGIKRYSFQEVKFFDTLYELISYHTQVMLETPKFSVLLTTACPQPQLYLNEPWFAPEADQRRAEELLNTVHEDGTFLVRYSSVDRSVFVLSLRSASKIWHYRLKRDGRIFVVNQTVFESLNKIVAYYGTHDFVRGVSLKYPVNERTVGQYASGELTASAPGFYMDLKDLTREIEVRSIRAFVGTLHDHLSFPANATIRVTRKEPDLWKGRYGNNEGWFRPDYVEEVAPSKSNVENMYNIIELGGISIEKIETDRKFSFCITQGQIRETFSCETEEELTEWVATVNETASSVKTKMLQLRNKEKHLRIAAELSNLVVYCQAVPFNAQNVADGSFYEMCSFSETRHEKIPEKSLIQFNSRQLSRVYPMASRMTSSNFNPVPMWNTGCQMVALNYQTPDKAMQLNYGKFLANGRCGYLLKPEFLFDPNFRADTMVGMELSVTVIAAVHLTRKDRSKGICSPFVEVEIAGMNCDTQAFSTRTISSNGLNPVWNETFTFRIHSPEVAMFRFLVQDGDFVSDPFMGQAVFPVNCIRGGYRSVPLLNQYSDQLELSSLLVHVRITRSADQFQQLTPVSERRSQFGKKKSFTLNSFESDHQSGGRSPPSYASSSQPSSVLAAARAGVTGATVVTGSSPSSTCFESIDQLSPSSLPQITENEYVCKARERRTSSSSRPPVQSPRKSSSTNTLRKLFKFGSQKGDKSKG</sequence>
<dbReference type="InterPro" id="IPR036860">
    <property type="entry name" value="SH2_dom_sf"/>
</dbReference>
<dbReference type="InterPro" id="IPR001452">
    <property type="entry name" value="SH3_domain"/>
</dbReference>
<organism evidence="19 20">
    <name type="scientific">Steinernema carpocapsae</name>
    <name type="common">Entomopathogenic nematode</name>
    <dbReference type="NCBI Taxonomy" id="34508"/>
    <lineage>
        <taxon>Eukaryota</taxon>
        <taxon>Metazoa</taxon>
        <taxon>Ecdysozoa</taxon>
        <taxon>Nematoda</taxon>
        <taxon>Chromadorea</taxon>
        <taxon>Rhabditida</taxon>
        <taxon>Tylenchina</taxon>
        <taxon>Panagrolaimomorpha</taxon>
        <taxon>Strongyloidoidea</taxon>
        <taxon>Steinernematidae</taxon>
        <taxon>Steinernema</taxon>
    </lineage>
</organism>
<dbReference type="SMART" id="SM00239">
    <property type="entry name" value="C2"/>
    <property type="match status" value="1"/>
</dbReference>
<dbReference type="SUPFAM" id="SSF50729">
    <property type="entry name" value="PH domain-like"/>
    <property type="match status" value="1"/>
</dbReference>
<dbReference type="SMART" id="SM00252">
    <property type="entry name" value="SH2"/>
    <property type="match status" value="2"/>
</dbReference>
<dbReference type="InterPro" id="IPR017946">
    <property type="entry name" value="PLC-like_Pdiesterase_TIM-brl"/>
</dbReference>
<dbReference type="Proteomes" id="UP000298663">
    <property type="component" value="Unassembled WGS sequence"/>
</dbReference>
<evidence type="ECO:0000256" key="5">
    <source>
        <dbReference type="ARBA" id="ARBA00022801"/>
    </source>
</evidence>
<evidence type="ECO:0000256" key="6">
    <source>
        <dbReference type="ARBA" id="ARBA00022837"/>
    </source>
</evidence>
<feature type="compositionally biased region" description="Low complexity" evidence="14">
    <location>
        <begin position="1287"/>
        <end position="1298"/>
    </location>
</feature>
<dbReference type="Gene3D" id="3.20.20.190">
    <property type="entry name" value="Phosphatidylinositol (PI) phosphodiesterase"/>
    <property type="match status" value="3"/>
</dbReference>
<evidence type="ECO:0000313" key="19">
    <source>
        <dbReference type="EMBL" id="TMS35824.1"/>
    </source>
</evidence>
<feature type="region of interest" description="Disordered" evidence="14">
    <location>
        <begin position="1276"/>
        <end position="1298"/>
    </location>
</feature>
<dbReference type="GO" id="GO:0051209">
    <property type="term" value="P:release of sequestered calcium ion into cytosol"/>
    <property type="evidence" value="ECO:0007669"/>
    <property type="project" value="TreeGrafter"/>
</dbReference>
<keyword evidence="3 12" id="KW-0728">SH3 domain</keyword>
<dbReference type="SUPFAM" id="SSF47473">
    <property type="entry name" value="EF-hand"/>
    <property type="match status" value="1"/>
</dbReference>
<dbReference type="Pfam" id="PF00387">
    <property type="entry name" value="PI-PLC-Y"/>
    <property type="match status" value="1"/>
</dbReference>
<evidence type="ECO:0000256" key="13">
    <source>
        <dbReference type="RuleBase" id="RU361133"/>
    </source>
</evidence>
<dbReference type="GO" id="GO:0032587">
    <property type="term" value="C:ruffle membrane"/>
    <property type="evidence" value="ECO:0007669"/>
    <property type="project" value="TreeGrafter"/>
</dbReference>
<gene>
    <name evidence="19" type="ORF">L596_003136</name>
</gene>
<dbReference type="PROSITE" id="PS50007">
    <property type="entry name" value="PIPLC_X_DOMAIN"/>
    <property type="match status" value="2"/>
</dbReference>
<reference evidence="19 20" key="2">
    <citation type="journal article" date="2019" name="G3 (Bethesda)">
        <title>Hybrid Assembly of the Genome of the Entomopathogenic Nematode Steinernema carpocapsae Identifies the X-Chromosome.</title>
        <authorList>
            <person name="Serra L."/>
            <person name="Macchietto M."/>
            <person name="Macias-Munoz A."/>
            <person name="McGill C.J."/>
            <person name="Rodriguez I.M."/>
            <person name="Rodriguez B."/>
            <person name="Murad R."/>
            <person name="Mortazavi A."/>
        </authorList>
    </citation>
    <scope>NUCLEOTIDE SEQUENCE [LARGE SCALE GENOMIC DNA]</scope>
    <source>
        <strain evidence="19 20">ALL</strain>
    </source>
</reference>
<evidence type="ECO:0000313" key="20">
    <source>
        <dbReference type="Proteomes" id="UP000298663"/>
    </source>
</evidence>
<dbReference type="Gene3D" id="2.30.29.30">
    <property type="entry name" value="Pleckstrin-homology domain (PH domain)/Phosphotyrosine-binding domain (PTB)"/>
    <property type="match status" value="1"/>
</dbReference>
<dbReference type="Pfam" id="PF00017">
    <property type="entry name" value="SH2"/>
    <property type="match status" value="2"/>
</dbReference>
<dbReference type="GO" id="GO:0046488">
    <property type="term" value="P:phosphatidylinositol metabolic process"/>
    <property type="evidence" value="ECO:0007669"/>
    <property type="project" value="TreeGrafter"/>
</dbReference>
<dbReference type="SUPFAM" id="SSF55550">
    <property type="entry name" value="SH2 domain"/>
    <property type="match status" value="2"/>
</dbReference>
<dbReference type="OrthoDB" id="269822at2759"/>
<dbReference type="EMBL" id="AZBU02000001">
    <property type="protein sequence ID" value="TMS35824.1"/>
    <property type="molecule type" value="Genomic_DNA"/>
</dbReference>
<dbReference type="InterPro" id="IPR056586">
    <property type="entry name" value="EF-hand_PLCG1"/>
</dbReference>
<dbReference type="InterPro" id="IPR001711">
    <property type="entry name" value="PLipase_C_Pinositol-sp_Y"/>
</dbReference>
<evidence type="ECO:0000256" key="2">
    <source>
        <dbReference type="ARBA" id="ARBA00012368"/>
    </source>
</evidence>
<dbReference type="PROSITE" id="PS50001">
    <property type="entry name" value="SH2"/>
    <property type="match status" value="2"/>
</dbReference>